<name>A0ABV1JPV9_9PSEU</name>
<proteinExistence type="predicted"/>
<comment type="caution">
    <text evidence="2">The sequence shown here is derived from an EMBL/GenBank/DDBJ whole genome shotgun (WGS) entry which is preliminary data.</text>
</comment>
<feature type="region of interest" description="Disordered" evidence="1">
    <location>
        <begin position="1"/>
        <end position="73"/>
    </location>
</feature>
<gene>
    <name evidence="2" type="ORF">WHI96_03990</name>
</gene>
<dbReference type="EMBL" id="JBEDNP010000002">
    <property type="protein sequence ID" value="MEQ3537967.1"/>
    <property type="molecule type" value="Genomic_DNA"/>
</dbReference>
<sequence>MDTRDPARSPVVGQAVRLDEHERLDERGRGRRGRDGDAATPAVRHDPAPPDLLDRRRDRPDRERGRVVHRGTC</sequence>
<evidence type="ECO:0000313" key="2">
    <source>
        <dbReference type="EMBL" id="MEQ3537967.1"/>
    </source>
</evidence>
<reference evidence="2 3" key="1">
    <citation type="submission" date="2024-03" db="EMBL/GenBank/DDBJ databases">
        <title>Draft genome sequence of Pseudonocardia tropica JCM 19149.</title>
        <authorList>
            <person name="Butdee W."/>
            <person name="Duangmal K."/>
        </authorList>
    </citation>
    <scope>NUCLEOTIDE SEQUENCE [LARGE SCALE GENOMIC DNA]</scope>
    <source>
        <strain evidence="2 3">JCM 19149</strain>
    </source>
</reference>
<protein>
    <submittedName>
        <fullName evidence="2">Uncharacterized protein</fullName>
    </submittedName>
</protein>
<accession>A0ABV1JPV9</accession>
<dbReference type="RefSeq" id="WP_345647221.1">
    <property type="nucleotide sequence ID" value="NZ_BAABLY010000049.1"/>
</dbReference>
<feature type="compositionally biased region" description="Basic and acidic residues" evidence="1">
    <location>
        <begin position="17"/>
        <end position="66"/>
    </location>
</feature>
<evidence type="ECO:0000256" key="1">
    <source>
        <dbReference type="SAM" id="MobiDB-lite"/>
    </source>
</evidence>
<organism evidence="2 3">
    <name type="scientific">Pseudonocardia tropica</name>
    <dbReference type="NCBI Taxonomy" id="681289"/>
    <lineage>
        <taxon>Bacteria</taxon>
        <taxon>Bacillati</taxon>
        <taxon>Actinomycetota</taxon>
        <taxon>Actinomycetes</taxon>
        <taxon>Pseudonocardiales</taxon>
        <taxon>Pseudonocardiaceae</taxon>
        <taxon>Pseudonocardia</taxon>
    </lineage>
</organism>
<evidence type="ECO:0000313" key="3">
    <source>
        <dbReference type="Proteomes" id="UP001464923"/>
    </source>
</evidence>
<dbReference type="Proteomes" id="UP001464923">
    <property type="component" value="Unassembled WGS sequence"/>
</dbReference>
<keyword evidence="3" id="KW-1185">Reference proteome</keyword>